<accession>A0A8H3L529</accession>
<reference evidence="1" key="1">
    <citation type="submission" date="2019-10" db="EMBL/GenBank/DDBJ databases">
        <title>Conservation and host-specific expression of non-tandemly repeated heterogenous ribosome RNA gene in arbuscular mycorrhizal fungi.</title>
        <authorList>
            <person name="Maeda T."/>
            <person name="Kobayashi Y."/>
            <person name="Nakagawa T."/>
            <person name="Ezawa T."/>
            <person name="Yamaguchi K."/>
            <person name="Bino T."/>
            <person name="Nishimoto Y."/>
            <person name="Shigenobu S."/>
            <person name="Kawaguchi M."/>
        </authorList>
    </citation>
    <scope>NUCLEOTIDE SEQUENCE</scope>
    <source>
        <strain evidence="1">HR1</strain>
    </source>
</reference>
<comment type="caution">
    <text evidence="1">The sequence shown here is derived from an EMBL/GenBank/DDBJ whole genome shotgun (WGS) entry which is preliminary data.</text>
</comment>
<name>A0A8H3L529_9GLOM</name>
<dbReference type="EMBL" id="BLAL01000047">
    <property type="protein sequence ID" value="GES80110.1"/>
    <property type="molecule type" value="Genomic_DNA"/>
</dbReference>
<evidence type="ECO:0000313" key="2">
    <source>
        <dbReference type="Proteomes" id="UP000615446"/>
    </source>
</evidence>
<dbReference type="Proteomes" id="UP000615446">
    <property type="component" value="Unassembled WGS sequence"/>
</dbReference>
<proteinExistence type="predicted"/>
<sequence length="94" mass="10683">MRWVKAIFELQLKNVYASYKDSIFEPSSALKDSLKWLQALKKQYTALSEILLIYTDGGPDHQCTFGSIHIALICLFLHGNFDCLAALRNAPYQS</sequence>
<organism evidence="1 2">
    <name type="scientific">Rhizophagus clarus</name>
    <dbReference type="NCBI Taxonomy" id="94130"/>
    <lineage>
        <taxon>Eukaryota</taxon>
        <taxon>Fungi</taxon>
        <taxon>Fungi incertae sedis</taxon>
        <taxon>Mucoromycota</taxon>
        <taxon>Glomeromycotina</taxon>
        <taxon>Glomeromycetes</taxon>
        <taxon>Glomerales</taxon>
        <taxon>Glomeraceae</taxon>
        <taxon>Rhizophagus</taxon>
    </lineage>
</organism>
<dbReference type="AlphaFoldDB" id="A0A8H3L529"/>
<gene>
    <name evidence="1" type="ORF">RCL2_000740600</name>
</gene>
<protein>
    <submittedName>
        <fullName evidence="1">Uncharacterized protein</fullName>
    </submittedName>
</protein>
<evidence type="ECO:0000313" key="1">
    <source>
        <dbReference type="EMBL" id="GES80110.1"/>
    </source>
</evidence>